<feature type="compositionally biased region" description="Low complexity" evidence="1">
    <location>
        <begin position="9"/>
        <end position="31"/>
    </location>
</feature>
<dbReference type="AlphaFoldDB" id="A0A919JXR2"/>
<reference evidence="2" key="1">
    <citation type="submission" date="2021-01" db="EMBL/GenBank/DDBJ databases">
        <title>Whole genome shotgun sequence of Actinoplanes rishiriensis NBRC 108556.</title>
        <authorList>
            <person name="Komaki H."/>
            <person name="Tamura T."/>
        </authorList>
    </citation>
    <scope>NUCLEOTIDE SEQUENCE</scope>
    <source>
        <strain evidence="2">NBRC 108556</strain>
    </source>
</reference>
<proteinExistence type="predicted"/>
<dbReference type="EMBL" id="BOMV01000023">
    <property type="protein sequence ID" value="GIE95028.1"/>
    <property type="molecule type" value="Genomic_DNA"/>
</dbReference>
<dbReference type="Proteomes" id="UP000636960">
    <property type="component" value="Unassembled WGS sequence"/>
</dbReference>
<feature type="compositionally biased region" description="Gly residues" evidence="1">
    <location>
        <begin position="61"/>
        <end position="72"/>
    </location>
</feature>
<comment type="caution">
    <text evidence="2">The sequence shown here is derived from an EMBL/GenBank/DDBJ whole genome shotgun (WGS) entry which is preliminary data.</text>
</comment>
<feature type="region of interest" description="Disordered" evidence="1">
    <location>
        <begin position="1"/>
        <end position="141"/>
    </location>
</feature>
<evidence type="ECO:0000313" key="2">
    <source>
        <dbReference type="EMBL" id="GIE95028.1"/>
    </source>
</evidence>
<accession>A0A919JXR2</accession>
<sequence length="141" mass="12764">MDTVMPDRVAAGAPAGTGARDAGAAVVDASGVGLGGESADTDTDTDTGAEGVAGSLACGSGEIGSSGSGVGDGSPASPADVGAVPGIGGLEGCAPSAGPARAKPAVRPTSRTASHDAAETGTGRPLTAVAAPLAPGDTGPG</sequence>
<evidence type="ECO:0000256" key="1">
    <source>
        <dbReference type="SAM" id="MobiDB-lite"/>
    </source>
</evidence>
<gene>
    <name evidence="2" type="ORF">Ari01nite_24930</name>
</gene>
<name>A0A919JXR2_9ACTN</name>
<protein>
    <submittedName>
        <fullName evidence="2">Uncharacterized protein</fullName>
    </submittedName>
</protein>
<organism evidence="2 3">
    <name type="scientific">Paractinoplanes rishiriensis</name>
    <dbReference type="NCBI Taxonomy" id="1050105"/>
    <lineage>
        <taxon>Bacteria</taxon>
        <taxon>Bacillati</taxon>
        <taxon>Actinomycetota</taxon>
        <taxon>Actinomycetes</taxon>
        <taxon>Micromonosporales</taxon>
        <taxon>Micromonosporaceae</taxon>
        <taxon>Paractinoplanes</taxon>
    </lineage>
</organism>
<keyword evidence="3" id="KW-1185">Reference proteome</keyword>
<evidence type="ECO:0000313" key="3">
    <source>
        <dbReference type="Proteomes" id="UP000636960"/>
    </source>
</evidence>